<organism evidence="4 5">
    <name type="scientific">Tessaracoccus antarcticus</name>
    <dbReference type="NCBI Taxonomy" id="2479848"/>
    <lineage>
        <taxon>Bacteria</taxon>
        <taxon>Bacillati</taxon>
        <taxon>Actinomycetota</taxon>
        <taxon>Actinomycetes</taxon>
        <taxon>Propionibacteriales</taxon>
        <taxon>Propionibacteriaceae</taxon>
        <taxon>Tessaracoccus</taxon>
    </lineage>
</organism>
<name>A0A3M0G5I4_9ACTN</name>
<evidence type="ECO:0000259" key="3">
    <source>
        <dbReference type="Pfam" id="PF13439"/>
    </source>
</evidence>
<protein>
    <submittedName>
        <fullName evidence="4">Glycosyltransferase</fullName>
    </submittedName>
</protein>
<evidence type="ECO:0000256" key="1">
    <source>
        <dbReference type="ARBA" id="ARBA00022676"/>
    </source>
</evidence>
<accession>A0A3M0G5I4</accession>
<dbReference type="GO" id="GO:1901137">
    <property type="term" value="P:carbohydrate derivative biosynthetic process"/>
    <property type="evidence" value="ECO:0007669"/>
    <property type="project" value="UniProtKB-ARBA"/>
</dbReference>
<evidence type="ECO:0000313" key="4">
    <source>
        <dbReference type="EMBL" id="RMB60104.1"/>
    </source>
</evidence>
<reference evidence="4 5" key="1">
    <citation type="submission" date="2018-10" db="EMBL/GenBank/DDBJ databases">
        <title>Tessaracoccus antarcticuss sp. nov., isolated from sediment.</title>
        <authorList>
            <person name="Zhou L.Y."/>
            <person name="Du Z.J."/>
        </authorList>
    </citation>
    <scope>NUCLEOTIDE SEQUENCE [LARGE SCALE GENOMIC DNA]</scope>
    <source>
        <strain evidence="4 5">JDX10</strain>
    </source>
</reference>
<dbReference type="SUPFAM" id="SSF53756">
    <property type="entry name" value="UDP-Glycosyltransferase/glycogen phosphorylase"/>
    <property type="match status" value="1"/>
</dbReference>
<proteinExistence type="predicted"/>
<dbReference type="Pfam" id="PF13692">
    <property type="entry name" value="Glyco_trans_1_4"/>
    <property type="match status" value="1"/>
</dbReference>
<evidence type="ECO:0000313" key="5">
    <source>
        <dbReference type="Proteomes" id="UP000275256"/>
    </source>
</evidence>
<dbReference type="InterPro" id="IPR050194">
    <property type="entry name" value="Glycosyltransferase_grp1"/>
</dbReference>
<evidence type="ECO:0000256" key="2">
    <source>
        <dbReference type="ARBA" id="ARBA00022679"/>
    </source>
</evidence>
<dbReference type="Proteomes" id="UP000275256">
    <property type="component" value="Unassembled WGS sequence"/>
</dbReference>
<dbReference type="PANTHER" id="PTHR45947:SF3">
    <property type="entry name" value="SULFOQUINOVOSYL TRANSFERASE SQD2"/>
    <property type="match status" value="1"/>
</dbReference>
<dbReference type="CDD" id="cd03801">
    <property type="entry name" value="GT4_PimA-like"/>
    <property type="match status" value="1"/>
</dbReference>
<dbReference type="InterPro" id="IPR028098">
    <property type="entry name" value="Glyco_trans_4-like_N"/>
</dbReference>
<keyword evidence="2 4" id="KW-0808">Transferase</keyword>
<comment type="caution">
    <text evidence="4">The sequence shown here is derived from an EMBL/GenBank/DDBJ whole genome shotgun (WGS) entry which is preliminary data.</text>
</comment>
<dbReference type="GO" id="GO:0016758">
    <property type="term" value="F:hexosyltransferase activity"/>
    <property type="evidence" value="ECO:0007669"/>
    <property type="project" value="TreeGrafter"/>
</dbReference>
<sequence length="397" mass="41479">MWWPDSRRRCTGIPPPGSCCSPSSGMPDMHVALVCPYSLDAPGGVGTHVMGLAGWLAGRGQRVTVIAPGRRARPAPPGVIFHLVGPSSDFHFNGSVAQLAVRRRQCADALRTSLAADVVHVHEPLTPGIAFAVAKGATTLVVTHHASFRVPTMLAGALRWRARALGERQSIAVSRAAAATARRACGAEPVIIGNGVVLPPAPAPRAGWRGGARPRVGFLGRLDEPRKGFDVFREVADLAAQEGLDAEFVALGPGSVTAGRVKLWGVVDDATRDQALQSVDCLVAPNLFGESFGMVLVEALASGCDVVASDLAGFRDVLAAAGTGAVFPVGDSRAALAILGERLARPTDPTRLHASAQQWGWDVLGPRVLAQYEVALARANTPPGHRGARVDGLGWHV</sequence>
<dbReference type="PANTHER" id="PTHR45947">
    <property type="entry name" value="SULFOQUINOVOSYL TRANSFERASE SQD2"/>
    <property type="match status" value="1"/>
</dbReference>
<keyword evidence="1" id="KW-0328">Glycosyltransferase</keyword>
<dbReference type="Gene3D" id="3.40.50.2000">
    <property type="entry name" value="Glycogen Phosphorylase B"/>
    <property type="match status" value="2"/>
</dbReference>
<dbReference type="Pfam" id="PF13439">
    <property type="entry name" value="Glyco_transf_4"/>
    <property type="match status" value="1"/>
</dbReference>
<keyword evidence="5" id="KW-1185">Reference proteome</keyword>
<dbReference type="AlphaFoldDB" id="A0A3M0G5I4"/>
<dbReference type="EMBL" id="REFW01000002">
    <property type="protein sequence ID" value="RMB60104.1"/>
    <property type="molecule type" value="Genomic_DNA"/>
</dbReference>
<feature type="domain" description="Glycosyltransferase subfamily 4-like N-terminal" evidence="3">
    <location>
        <begin position="42"/>
        <end position="196"/>
    </location>
</feature>
<gene>
    <name evidence="4" type="ORF">EAX62_10420</name>
</gene>